<gene>
    <name evidence="1" type="ORF">LOK49_LG01G03959</name>
</gene>
<evidence type="ECO:0000313" key="1">
    <source>
        <dbReference type="EMBL" id="KAI8030221.1"/>
    </source>
</evidence>
<dbReference type="Proteomes" id="UP001060215">
    <property type="component" value="Chromosome 1"/>
</dbReference>
<comment type="caution">
    <text evidence="1">The sequence shown here is derived from an EMBL/GenBank/DDBJ whole genome shotgun (WGS) entry which is preliminary data.</text>
</comment>
<evidence type="ECO:0000313" key="2">
    <source>
        <dbReference type="Proteomes" id="UP001060215"/>
    </source>
</evidence>
<dbReference type="EMBL" id="CM045758">
    <property type="protein sequence ID" value="KAI8030221.1"/>
    <property type="molecule type" value="Genomic_DNA"/>
</dbReference>
<name>A0ACC0J153_9ERIC</name>
<sequence>MFLSVGLGRWYNLNIHRGWIPTHFSIRKSLSSSSLLRPMEGLHNVSLLPFLNKTFEMVEDPHCDFVVSWSRARNNFIVWDSDKFSIYVVCLGSTIHL</sequence>
<accession>A0ACC0J153</accession>
<protein>
    <submittedName>
        <fullName evidence="1">Heat stress transcription factor A-2</fullName>
    </submittedName>
</protein>
<keyword evidence="2" id="KW-1185">Reference proteome</keyword>
<proteinExistence type="predicted"/>
<organism evidence="1 2">
    <name type="scientific">Camellia lanceoleosa</name>
    <dbReference type="NCBI Taxonomy" id="1840588"/>
    <lineage>
        <taxon>Eukaryota</taxon>
        <taxon>Viridiplantae</taxon>
        <taxon>Streptophyta</taxon>
        <taxon>Embryophyta</taxon>
        <taxon>Tracheophyta</taxon>
        <taxon>Spermatophyta</taxon>
        <taxon>Magnoliopsida</taxon>
        <taxon>eudicotyledons</taxon>
        <taxon>Gunneridae</taxon>
        <taxon>Pentapetalae</taxon>
        <taxon>asterids</taxon>
        <taxon>Ericales</taxon>
        <taxon>Theaceae</taxon>
        <taxon>Camellia</taxon>
    </lineage>
</organism>
<reference evidence="1 2" key="1">
    <citation type="journal article" date="2022" name="Plant J.">
        <title>Chromosome-level genome of Camellia lanceoleosa provides a valuable resource for understanding genome evolution and self-incompatibility.</title>
        <authorList>
            <person name="Gong W."/>
            <person name="Xiao S."/>
            <person name="Wang L."/>
            <person name="Liao Z."/>
            <person name="Chang Y."/>
            <person name="Mo W."/>
            <person name="Hu G."/>
            <person name="Li W."/>
            <person name="Zhao G."/>
            <person name="Zhu H."/>
            <person name="Hu X."/>
            <person name="Ji K."/>
            <person name="Xiang X."/>
            <person name="Song Q."/>
            <person name="Yuan D."/>
            <person name="Jin S."/>
            <person name="Zhang L."/>
        </authorList>
    </citation>
    <scope>NUCLEOTIDE SEQUENCE [LARGE SCALE GENOMIC DNA]</scope>
    <source>
        <strain evidence="1">SQ_2022a</strain>
    </source>
</reference>